<evidence type="ECO:0000313" key="1">
    <source>
        <dbReference type="EMBL" id="HIZ37860.1"/>
    </source>
</evidence>
<dbReference type="GO" id="GO:0004519">
    <property type="term" value="F:endonuclease activity"/>
    <property type="evidence" value="ECO:0007669"/>
    <property type="project" value="UniProtKB-KW"/>
</dbReference>
<evidence type="ECO:0000313" key="2">
    <source>
        <dbReference type="Proteomes" id="UP000824037"/>
    </source>
</evidence>
<dbReference type="AlphaFoldDB" id="A0A9D2EI83"/>
<dbReference type="Proteomes" id="UP000824037">
    <property type="component" value="Unassembled WGS sequence"/>
</dbReference>
<reference evidence="1" key="2">
    <citation type="submission" date="2021-04" db="EMBL/GenBank/DDBJ databases">
        <authorList>
            <person name="Gilroy R."/>
        </authorList>
    </citation>
    <scope>NUCLEOTIDE SEQUENCE</scope>
    <source>
        <strain evidence="1">ChiGjej4B4-7305</strain>
    </source>
</reference>
<organism evidence="1 2">
    <name type="scientific">Candidatus Ruania gallistercoris</name>
    <dbReference type="NCBI Taxonomy" id="2838746"/>
    <lineage>
        <taxon>Bacteria</taxon>
        <taxon>Bacillati</taxon>
        <taxon>Actinomycetota</taxon>
        <taxon>Actinomycetes</taxon>
        <taxon>Micrococcales</taxon>
        <taxon>Ruaniaceae</taxon>
        <taxon>Ruania</taxon>
    </lineage>
</organism>
<reference evidence="1" key="1">
    <citation type="journal article" date="2021" name="PeerJ">
        <title>Extensive microbial diversity within the chicken gut microbiome revealed by metagenomics and culture.</title>
        <authorList>
            <person name="Gilroy R."/>
            <person name="Ravi A."/>
            <person name="Getino M."/>
            <person name="Pursley I."/>
            <person name="Horton D.L."/>
            <person name="Alikhan N.F."/>
            <person name="Baker D."/>
            <person name="Gharbi K."/>
            <person name="Hall N."/>
            <person name="Watson M."/>
            <person name="Adriaenssens E.M."/>
            <person name="Foster-Nyarko E."/>
            <person name="Jarju S."/>
            <person name="Secka A."/>
            <person name="Antonio M."/>
            <person name="Oren A."/>
            <person name="Chaudhuri R.R."/>
            <person name="La Ragione R."/>
            <person name="Hildebrand F."/>
            <person name="Pallen M.J."/>
        </authorList>
    </citation>
    <scope>NUCLEOTIDE SEQUENCE</scope>
    <source>
        <strain evidence="1">ChiGjej4B4-7305</strain>
    </source>
</reference>
<dbReference type="EMBL" id="DXBY01000325">
    <property type="protein sequence ID" value="HIZ37860.1"/>
    <property type="molecule type" value="Genomic_DNA"/>
</dbReference>
<protein>
    <submittedName>
        <fullName evidence="1">Endonuclease domain-containing protein</fullName>
    </submittedName>
</protein>
<keyword evidence="1" id="KW-0540">Nuclease</keyword>
<accession>A0A9D2EI83</accession>
<sequence length="312" mass="34769">MVTQTAPTSRRAWRRTRARELAAPFGGVVHRRDLRAAGIGRDEVRSELRGERWVALGRHTIGIDTALVPEAWPAKAAWAVWETGSGAVLDGVSAMLAAGLENFTEEQIVVSVPRGTRAVRLPGVRVHSHRVIHAAPVPGLPRMPVEVAVVNATGWAVSDRQAALIVILAVQQRLTTATRLTEEMNGRRRVRRRQLLREVFREVAGGVQALGELDFARLCRQYDVPEPTRQRLCRGPRGRIYLDVWWEEFRVGVEIDGVQHRQGLAPVEDALRDNEVRLRGGPVLRIPSLGLLTDPGGFMRQVRELVAHRKVT</sequence>
<keyword evidence="1" id="KW-0255">Endonuclease</keyword>
<comment type="caution">
    <text evidence="1">The sequence shown here is derived from an EMBL/GenBank/DDBJ whole genome shotgun (WGS) entry which is preliminary data.</text>
</comment>
<gene>
    <name evidence="1" type="ORF">H9815_18945</name>
</gene>
<proteinExistence type="predicted"/>
<keyword evidence="1" id="KW-0378">Hydrolase</keyword>
<name>A0A9D2EI83_9MICO</name>